<organism evidence="1 2">
    <name type="scientific">Stappia sediminis</name>
    <dbReference type="NCBI Taxonomy" id="2692190"/>
    <lineage>
        <taxon>Bacteria</taxon>
        <taxon>Pseudomonadati</taxon>
        <taxon>Pseudomonadota</taxon>
        <taxon>Alphaproteobacteria</taxon>
        <taxon>Hyphomicrobiales</taxon>
        <taxon>Stappiaceae</taxon>
        <taxon>Stappia</taxon>
    </lineage>
</organism>
<keyword evidence="2" id="KW-1185">Reference proteome</keyword>
<evidence type="ECO:0000313" key="1">
    <source>
        <dbReference type="EMBL" id="MXN64551.1"/>
    </source>
</evidence>
<dbReference type="Proteomes" id="UP000433101">
    <property type="component" value="Unassembled WGS sequence"/>
</dbReference>
<dbReference type="RefSeq" id="WP_160774757.1">
    <property type="nucleotide sequence ID" value="NZ_WUMV01000002.1"/>
</dbReference>
<gene>
    <name evidence="1" type="ORF">GR183_06510</name>
</gene>
<dbReference type="EMBL" id="WUMV01000002">
    <property type="protein sequence ID" value="MXN64551.1"/>
    <property type="molecule type" value="Genomic_DNA"/>
</dbReference>
<protein>
    <recommendedName>
        <fullName evidence="3">Sulfotransferase family protein</fullName>
    </recommendedName>
</protein>
<proteinExistence type="predicted"/>
<name>A0A7X3LT14_9HYPH</name>
<evidence type="ECO:0008006" key="3">
    <source>
        <dbReference type="Google" id="ProtNLM"/>
    </source>
</evidence>
<accession>A0A7X3LT14</accession>
<reference evidence="1 2" key="1">
    <citation type="submission" date="2019-12" db="EMBL/GenBank/DDBJ databases">
        <authorList>
            <person name="Li M."/>
        </authorList>
    </citation>
    <scope>NUCLEOTIDE SEQUENCE [LARGE SCALE GENOMIC DNA]</scope>
    <source>
        <strain evidence="1 2">GBMRC 2046</strain>
    </source>
</reference>
<sequence length="253" mass="29122">MLKSIYIALDRSRRPLRDRYCALVAEKDIALIRIPHAASMLQRHPLEYLVNGNDDRSPPASTRSKNGWIDGTQLVSPRELINRRNPALAFAIIRHPGHRLAACYRRQILERDTISDAWMLRGFRIDMSFHEFVRRACIIGDTRADNHTRSQTSLLSHKGNMLSAKLLRAEHLADDWENLRAALSRSRFSDVGPCPDIDEEKAFEDASLYDALPQVEKHRIGTRYFDDFQRFYKDAATGEDKREDLAPAYFGVQ</sequence>
<dbReference type="AlphaFoldDB" id="A0A7X3LT14"/>
<evidence type="ECO:0000313" key="2">
    <source>
        <dbReference type="Proteomes" id="UP000433101"/>
    </source>
</evidence>
<comment type="caution">
    <text evidence="1">The sequence shown here is derived from an EMBL/GenBank/DDBJ whole genome shotgun (WGS) entry which is preliminary data.</text>
</comment>
<dbReference type="GO" id="GO:0008146">
    <property type="term" value="F:sulfotransferase activity"/>
    <property type="evidence" value="ECO:0007669"/>
    <property type="project" value="InterPro"/>
</dbReference>
<dbReference type="GO" id="GO:0016020">
    <property type="term" value="C:membrane"/>
    <property type="evidence" value="ECO:0007669"/>
    <property type="project" value="InterPro"/>
</dbReference>
<dbReference type="InterPro" id="IPR005331">
    <property type="entry name" value="Sulfotransferase"/>
</dbReference>
<dbReference type="Pfam" id="PF03567">
    <property type="entry name" value="Sulfotransfer_2"/>
    <property type="match status" value="1"/>
</dbReference>